<dbReference type="NCBIfam" id="TIGR01450">
    <property type="entry name" value="recC"/>
    <property type="match status" value="1"/>
</dbReference>
<dbReference type="GO" id="GO:0003678">
    <property type="term" value="F:DNA helicase activity"/>
    <property type="evidence" value="ECO:0007669"/>
    <property type="project" value="UniProtKB-UniRule"/>
</dbReference>
<dbReference type="PANTHER" id="PTHR30591">
    <property type="entry name" value="RECBCD ENZYME SUBUNIT RECC"/>
    <property type="match status" value="1"/>
</dbReference>
<accession>A0A136A6L7</accession>
<feature type="domain" description="RecC C-terminal" evidence="12">
    <location>
        <begin position="802"/>
        <end position="1058"/>
    </location>
</feature>
<keyword evidence="8 10" id="KW-0238">DNA-binding</keyword>
<dbReference type="STRING" id="1799789.AX660_04610"/>
<comment type="function">
    <text evidence="10">A helicase/nuclease that prepares dsDNA breaks (DSB) for recombinational DNA repair. Binds to DSBs and unwinds DNA via a highly rapid and processive ATP-dependent bidirectional helicase activity. Unwinds dsDNA until it encounters a Chi (crossover hotspot instigator) sequence from the 3' direction. Cuts ssDNA a few nucleotides 3' to the Chi site. The properties and activities of the enzyme are changed at Chi. The Chi-altered holoenzyme produces a long 3'-ssDNA overhang and facilitates RecA-binding to the ssDNA for homologous DNA recombination and repair. Holoenzyme degrades any linearized DNA that is unable to undergo homologous recombination. In the holoenzyme this subunit recognizes the wild-type Chi sequence, and when added to isolated RecB increases its ATP-dependent helicase processivity.</text>
</comment>
<dbReference type="Gene3D" id="3.40.50.10930">
    <property type="match status" value="1"/>
</dbReference>
<dbReference type="InterPro" id="IPR011335">
    <property type="entry name" value="Restrct_endonuc-II-like"/>
</dbReference>
<keyword evidence="6 10" id="KW-0269">Exonuclease</keyword>
<dbReference type="Proteomes" id="UP000070299">
    <property type="component" value="Unassembled WGS sequence"/>
</dbReference>
<evidence type="ECO:0000256" key="9">
    <source>
        <dbReference type="ARBA" id="ARBA00023204"/>
    </source>
</evidence>
<evidence type="ECO:0000256" key="2">
    <source>
        <dbReference type="ARBA" id="ARBA00022741"/>
    </source>
</evidence>
<dbReference type="InterPro" id="IPR013986">
    <property type="entry name" value="DExx_box_DNA_helicase_dom_sf"/>
</dbReference>
<evidence type="ECO:0000313" key="14">
    <source>
        <dbReference type="Proteomes" id="UP000070299"/>
    </source>
</evidence>
<evidence type="ECO:0000259" key="12">
    <source>
        <dbReference type="Pfam" id="PF17946"/>
    </source>
</evidence>
<evidence type="ECO:0000256" key="1">
    <source>
        <dbReference type="ARBA" id="ARBA00022722"/>
    </source>
</evidence>
<keyword evidence="1 10" id="KW-0540">Nuclease</keyword>
<dbReference type="SUPFAM" id="SSF52980">
    <property type="entry name" value="Restriction endonuclease-like"/>
    <property type="match status" value="1"/>
</dbReference>
<organism evidence="13 14">
    <name type="scientific">Paraglaciecola hydrolytica</name>
    <dbReference type="NCBI Taxonomy" id="1799789"/>
    <lineage>
        <taxon>Bacteria</taxon>
        <taxon>Pseudomonadati</taxon>
        <taxon>Pseudomonadota</taxon>
        <taxon>Gammaproteobacteria</taxon>
        <taxon>Alteromonadales</taxon>
        <taxon>Alteromonadaceae</taxon>
        <taxon>Paraglaciecola</taxon>
    </lineage>
</organism>
<name>A0A136A6L7_9ALTE</name>
<dbReference type="AlphaFoldDB" id="A0A136A6L7"/>
<evidence type="ECO:0000256" key="11">
    <source>
        <dbReference type="SAM" id="Coils"/>
    </source>
</evidence>
<dbReference type="GO" id="GO:0009338">
    <property type="term" value="C:exodeoxyribonuclease V complex"/>
    <property type="evidence" value="ECO:0007669"/>
    <property type="project" value="InterPro"/>
</dbReference>
<dbReference type="Pfam" id="PF17946">
    <property type="entry name" value="RecC_C"/>
    <property type="match status" value="1"/>
</dbReference>
<evidence type="ECO:0000256" key="5">
    <source>
        <dbReference type="ARBA" id="ARBA00022806"/>
    </source>
</evidence>
<dbReference type="GO" id="GO:0000724">
    <property type="term" value="P:double-strand break repair via homologous recombination"/>
    <property type="evidence" value="ECO:0007669"/>
    <property type="project" value="UniProtKB-UniRule"/>
</dbReference>
<proteinExistence type="inferred from homology"/>
<protein>
    <recommendedName>
        <fullName evidence="10">RecBCD enzyme subunit RecC</fullName>
    </recommendedName>
    <alternativeName>
        <fullName evidence="10">Exonuclease V subunit RecC</fullName>
        <shortName evidence="10">ExoV subunit RecC</shortName>
    </alternativeName>
    <alternativeName>
        <fullName evidence="10">Helicase/nuclease RecBCD subunit RecC</fullName>
    </alternativeName>
</protein>
<keyword evidence="9 10" id="KW-0234">DNA repair</keyword>
<evidence type="ECO:0000256" key="4">
    <source>
        <dbReference type="ARBA" id="ARBA00022801"/>
    </source>
</evidence>
<keyword evidence="2 10" id="KW-0547">Nucleotide-binding</keyword>
<keyword evidence="11" id="KW-0175">Coiled coil</keyword>
<dbReference type="GO" id="GO:0003677">
    <property type="term" value="F:DNA binding"/>
    <property type="evidence" value="ECO:0007669"/>
    <property type="project" value="UniProtKB-UniRule"/>
</dbReference>
<evidence type="ECO:0000313" key="13">
    <source>
        <dbReference type="EMBL" id="KXI30878.1"/>
    </source>
</evidence>
<dbReference type="Gene3D" id="1.10.10.990">
    <property type="match status" value="1"/>
</dbReference>
<dbReference type="InterPro" id="IPR006697">
    <property type="entry name" value="RecC"/>
</dbReference>
<evidence type="ECO:0000256" key="10">
    <source>
        <dbReference type="HAMAP-Rule" id="MF_01486"/>
    </source>
</evidence>
<dbReference type="EMBL" id="LSNE01000002">
    <property type="protein sequence ID" value="KXI30878.1"/>
    <property type="molecule type" value="Genomic_DNA"/>
</dbReference>
<comment type="miscellaneous">
    <text evidence="10">In the RecBCD complex, RecB has a slow 3'-5' helicase, an exonuclease activity and loads RecA onto ssDNA, RecD has a fast 5'-3' helicase activity, while RecC stimulates the ATPase and processivity of the RecB helicase and contributes to recognition of the Chi site.</text>
</comment>
<comment type="subunit">
    <text evidence="10">Heterotrimer of RecB, RecC and RecD. All subunits contribute to DNA-binding.</text>
</comment>
<comment type="similarity">
    <text evidence="10">Belongs to the RecC family.</text>
</comment>
<dbReference type="InterPro" id="IPR041500">
    <property type="entry name" value="RecC_C"/>
</dbReference>
<dbReference type="Gene3D" id="1.10.10.160">
    <property type="match status" value="1"/>
</dbReference>
<dbReference type="Pfam" id="PF04257">
    <property type="entry name" value="Exonuc_V_gamma"/>
    <property type="match status" value="1"/>
</dbReference>
<dbReference type="GO" id="GO:0005524">
    <property type="term" value="F:ATP binding"/>
    <property type="evidence" value="ECO:0007669"/>
    <property type="project" value="UniProtKB-UniRule"/>
</dbReference>
<feature type="coiled-coil region" evidence="11">
    <location>
        <begin position="548"/>
        <end position="575"/>
    </location>
</feature>
<comment type="caution">
    <text evidence="13">The sequence shown here is derived from an EMBL/GenBank/DDBJ whole genome shotgun (WGS) entry which is preliminary data.</text>
</comment>
<evidence type="ECO:0000256" key="7">
    <source>
        <dbReference type="ARBA" id="ARBA00022840"/>
    </source>
</evidence>
<dbReference type="HAMAP" id="MF_01486">
    <property type="entry name" value="RecC"/>
    <property type="match status" value="1"/>
</dbReference>
<dbReference type="PANTHER" id="PTHR30591:SF1">
    <property type="entry name" value="RECBCD ENZYME SUBUNIT RECC"/>
    <property type="match status" value="1"/>
</dbReference>
<dbReference type="SUPFAM" id="SSF52540">
    <property type="entry name" value="P-loop containing nucleoside triphosphate hydrolases"/>
    <property type="match status" value="2"/>
</dbReference>
<gene>
    <name evidence="10" type="primary">recC</name>
    <name evidence="13" type="ORF">AX660_04610</name>
</gene>
<evidence type="ECO:0000256" key="8">
    <source>
        <dbReference type="ARBA" id="ARBA00023125"/>
    </source>
</evidence>
<keyword evidence="3 10" id="KW-0227">DNA damage</keyword>
<keyword evidence="7 10" id="KW-0067">ATP-binding</keyword>
<dbReference type="GO" id="GO:0008854">
    <property type="term" value="F:exodeoxyribonuclease V activity"/>
    <property type="evidence" value="ECO:0007669"/>
    <property type="project" value="InterPro"/>
</dbReference>
<keyword evidence="4 10" id="KW-0378">Hydrolase</keyword>
<sequence>MSQWLKIQIAEKLGIAANLDFPLPSSFIWELYRQHIDNLPEQSAFTKPNMTWKLMSLLPTMLGQTEFSAINAYLNQAPMLKLYQLAHKIADIYDQYLVYRPEWILAWENNAALDNTALDKKSGPDESLHPWQGILWRALCEYSQSLGESVYHRANLHQNLLNQLRQQDQHLAAKPLYVFGISAIPQQQLEVLSALAEHREVFIFWFNPSEHYWGDIVDGKTMARANLKQLVQAQGQALEPDYLQSGNPLLASWGKLGRDYQDMLLTFDYQQHDYFVETQPRSMLEHIQSEVFNLQFRHSFEPLAPEELLSNGNEFPKIEVSPSDRSIQLHACHSRVRELEVLHDQLLAWFAQSAANQPGDVVVMMPDVASYAPFIEGVFGAATSQTYIPFGISDRNLSEESPLLSSFVQLMKLEQSRLTLSEVITWLAVPAVMRKFAINEQEYSLLQHWLADAGVRWGWDQKDKTRWGLPEQGQNTWLFGLQRLLAGYAMDGSQLFNYQQSQISPYGDIEGQQTIALGKFYLFAQELLAVMEFCQQRANLAAKVSHALDFIKRLYEADEQELQDLSQLRSALEQMSVHQTQCIEPIEQSVFVAELEQQLNEKGVGQRFLAGYVNFCTLMPMRSIPFKMVCLLGMNDADYPRQSVPVGFDLMRFSPAKRGDRSRRLDDRYLFMEALLSARECLYISYIGINQKDSGKLSPSILVSELLEYCEQGYALSGELVLAPKISCQNLRQHLTTKHALQPFSSQYFTNAESYPSYNEQALQVAISQQHAIVPHNFSHDVLPTLFSIQHNTLLLDGLPVELALDELIGFFMNPAKAFFMQRWQCRFAGLGDELVDEEPFGFGGLDKYQLNDRLMAQLLTVQASEFSETRDNPVAYQALCEEFAKQLRAEGKLPIGYSGDVALQTIANQSQALAAVVSEECAQHKARLCNIELLLPCELSVGTSPTERVELKLVGQINSLYGNKLILWRPGHLRGKDCLQLYMTWLALCAQPAAQSADEAVFVYIDRQSKKIKTWRLAKLPASEALSRLAELTQLFIQGQQQVLNFYPEAGWTWINSQDKNAVLTAFAGSDSQFSFPENDEPHIRRVCPDLNRVFAELCQLSEQIMQPMYDLSNT</sequence>
<reference evidence="14" key="1">
    <citation type="submission" date="2016-02" db="EMBL/GenBank/DDBJ databases">
        <authorList>
            <person name="Schultz-Johansen M."/>
            <person name="Glaring M.A."/>
            <person name="Bech P.K."/>
            <person name="Stougaard P."/>
        </authorList>
    </citation>
    <scope>NUCLEOTIDE SEQUENCE [LARGE SCALE GENOMIC DNA]</scope>
    <source>
        <strain evidence="14">S66</strain>
    </source>
</reference>
<evidence type="ECO:0000256" key="3">
    <source>
        <dbReference type="ARBA" id="ARBA00022763"/>
    </source>
</evidence>
<keyword evidence="5 10" id="KW-0347">Helicase</keyword>
<keyword evidence="14" id="KW-1185">Reference proteome</keyword>
<dbReference type="PIRSF" id="PIRSF000980">
    <property type="entry name" value="RecC"/>
    <property type="match status" value="1"/>
</dbReference>
<evidence type="ECO:0000256" key="6">
    <source>
        <dbReference type="ARBA" id="ARBA00022839"/>
    </source>
</evidence>
<dbReference type="InterPro" id="IPR027417">
    <property type="entry name" value="P-loop_NTPase"/>
</dbReference>
<dbReference type="Gene3D" id="3.40.50.300">
    <property type="entry name" value="P-loop containing nucleotide triphosphate hydrolases"/>
    <property type="match status" value="2"/>
</dbReference>